<dbReference type="GO" id="GO:0033554">
    <property type="term" value="P:cellular response to stress"/>
    <property type="evidence" value="ECO:0007669"/>
    <property type="project" value="UniProtKB-ARBA"/>
</dbReference>
<keyword evidence="3" id="KW-0677">Repeat</keyword>
<dbReference type="KEGG" id="tet:TTHERM_00658730"/>
<name>I7M3P1_TETTS</name>
<feature type="domain" description="Cyclic nucleotide-binding" evidence="6">
    <location>
        <begin position="89"/>
        <end position="210"/>
    </location>
</feature>
<dbReference type="FunFam" id="2.60.120.10:FF:000039">
    <property type="entry name" value="cAMP-dependent protein kinase regulatory subunit"/>
    <property type="match status" value="1"/>
</dbReference>
<accession>I7M3P1</accession>
<reference evidence="8" key="1">
    <citation type="journal article" date="2006" name="PLoS Biol.">
        <title>Macronuclear genome sequence of the ciliate Tetrahymena thermophila, a model eukaryote.</title>
        <authorList>
            <person name="Eisen J.A."/>
            <person name="Coyne R.S."/>
            <person name="Wu M."/>
            <person name="Wu D."/>
            <person name="Thiagarajan M."/>
            <person name="Wortman J.R."/>
            <person name="Badger J.H."/>
            <person name="Ren Q."/>
            <person name="Amedeo P."/>
            <person name="Jones K.M."/>
            <person name="Tallon L.J."/>
            <person name="Delcher A.L."/>
            <person name="Salzberg S.L."/>
            <person name="Silva J.C."/>
            <person name="Haas B.J."/>
            <person name="Majoros W.H."/>
            <person name="Farzad M."/>
            <person name="Carlton J.M."/>
            <person name="Smith R.K. Jr."/>
            <person name="Garg J."/>
            <person name="Pearlman R.E."/>
            <person name="Karrer K.M."/>
            <person name="Sun L."/>
            <person name="Manning G."/>
            <person name="Elde N.C."/>
            <person name="Turkewitz A.P."/>
            <person name="Asai D.J."/>
            <person name="Wilkes D.E."/>
            <person name="Wang Y."/>
            <person name="Cai H."/>
            <person name="Collins K."/>
            <person name="Stewart B.A."/>
            <person name="Lee S.R."/>
            <person name="Wilamowska K."/>
            <person name="Weinberg Z."/>
            <person name="Ruzzo W.L."/>
            <person name="Wloga D."/>
            <person name="Gaertig J."/>
            <person name="Frankel J."/>
            <person name="Tsao C.-C."/>
            <person name="Gorovsky M.A."/>
            <person name="Keeling P.J."/>
            <person name="Waller R.F."/>
            <person name="Patron N.J."/>
            <person name="Cherry J.M."/>
            <person name="Stover N.A."/>
            <person name="Krieger C.J."/>
            <person name="del Toro C."/>
            <person name="Ryder H.F."/>
            <person name="Williamson S.C."/>
            <person name="Barbeau R.A."/>
            <person name="Hamilton E.P."/>
            <person name="Orias E."/>
        </authorList>
    </citation>
    <scope>NUCLEOTIDE SEQUENCE [LARGE SCALE GENOMIC DNA]</scope>
    <source>
        <strain evidence="8">SB210</strain>
    </source>
</reference>
<dbReference type="GO" id="GO:0005952">
    <property type="term" value="C:cAMP-dependent protein kinase complex"/>
    <property type="evidence" value="ECO:0007669"/>
    <property type="project" value="InterPro"/>
</dbReference>
<evidence type="ECO:0000313" key="8">
    <source>
        <dbReference type="Proteomes" id="UP000009168"/>
    </source>
</evidence>
<dbReference type="InterPro" id="IPR018488">
    <property type="entry name" value="cNMP-bd_CS"/>
</dbReference>
<dbReference type="PANTHER" id="PTHR11635">
    <property type="entry name" value="CAMP-DEPENDENT PROTEIN KINASE REGULATORY CHAIN"/>
    <property type="match status" value="1"/>
</dbReference>
<feature type="region of interest" description="Disordered" evidence="5">
    <location>
        <begin position="1"/>
        <end position="33"/>
    </location>
</feature>
<keyword evidence="4" id="KW-0547">Nucleotide-binding</keyword>
<dbReference type="eggNOG" id="KOG1113">
    <property type="taxonomic scope" value="Eukaryota"/>
</dbReference>
<dbReference type="OrthoDB" id="417078at2759"/>
<feature type="domain" description="Cyclic nucleotide-binding" evidence="6">
    <location>
        <begin position="214"/>
        <end position="330"/>
    </location>
</feature>
<evidence type="ECO:0000256" key="5">
    <source>
        <dbReference type="SAM" id="MobiDB-lite"/>
    </source>
</evidence>
<dbReference type="Gene3D" id="2.60.120.10">
    <property type="entry name" value="Jelly Rolls"/>
    <property type="match status" value="2"/>
</dbReference>
<protein>
    <recommendedName>
        <fullName evidence="1">cAMP-dependent protein kinase regulatory subunit</fullName>
    </recommendedName>
</protein>
<dbReference type="GO" id="GO:0004862">
    <property type="term" value="F:cAMP-dependent protein kinase inhibitor activity"/>
    <property type="evidence" value="ECO:0007669"/>
    <property type="project" value="TreeGrafter"/>
</dbReference>
<dbReference type="InterPro" id="IPR050503">
    <property type="entry name" value="cAMP-dep_PK_reg_su-like"/>
</dbReference>
<dbReference type="SMART" id="SM00100">
    <property type="entry name" value="cNMP"/>
    <property type="match status" value="2"/>
</dbReference>
<dbReference type="OMA" id="FHKSEYV"/>
<dbReference type="GO" id="GO:0030552">
    <property type="term" value="F:cAMP binding"/>
    <property type="evidence" value="ECO:0007669"/>
    <property type="project" value="TreeGrafter"/>
</dbReference>
<dbReference type="EMBL" id="GG662471">
    <property type="protein sequence ID" value="EAS03829.2"/>
    <property type="molecule type" value="Genomic_DNA"/>
</dbReference>
<sequence length="331" mass="37886">MMKQHFDQSPNKVLKKDIKDYGPDSCSSEDDDTVDQIQVIKKETKKQRNSVSAEAYGMFNKRENFKPIVIAKSQDTKNKIYKRINEAFMFNCLDLKEREIIVNAMEEKRFKSGDQVIKQGEEGNYLYVIDEGQLDCFKKYQNQPEPTYLKTYQPGESFGELALLYNAPRAASIVSKTPSVLFALDRETFNHIVKDAAMKKRQKYEDFLTKLPVLQSIADPYEKTKIADSIEQKCYKQGEIIVNQGATQGDIHFVESGEVLAMKNGQQVFKYVQGDYFGEIPLLLSRNQPFQFISNANNTSLLIVGEGNYKNTLVIVEKQLKANLSKYNGQI</sequence>
<dbReference type="PRINTS" id="PR00103">
    <property type="entry name" value="CAMPKINASE"/>
</dbReference>
<dbReference type="InParanoid" id="I7M3P1"/>
<dbReference type="STRING" id="312017.I7M3P1"/>
<dbReference type="InterPro" id="IPR000595">
    <property type="entry name" value="cNMP-bd_dom"/>
</dbReference>
<keyword evidence="2" id="KW-0597">Phosphoprotein</keyword>
<dbReference type="PROSITE" id="PS00889">
    <property type="entry name" value="CNMP_BINDING_2"/>
    <property type="match status" value="1"/>
</dbReference>
<evidence type="ECO:0000259" key="6">
    <source>
        <dbReference type="PROSITE" id="PS50042"/>
    </source>
</evidence>
<evidence type="ECO:0000256" key="1">
    <source>
        <dbReference type="ARBA" id="ARBA00020355"/>
    </source>
</evidence>
<dbReference type="Proteomes" id="UP000009168">
    <property type="component" value="Unassembled WGS sequence"/>
</dbReference>
<dbReference type="CDD" id="cd00038">
    <property type="entry name" value="CAP_ED"/>
    <property type="match status" value="2"/>
</dbReference>
<proteinExistence type="predicted"/>
<keyword evidence="8" id="KW-1185">Reference proteome</keyword>
<dbReference type="SUPFAM" id="SSF51206">
    <property type="entry name" value="cAMP-binding domain-like"/>
    <property type="match status" value="2"/>
</dbReference>
<gene>
    <name evidence="7" type="ORF">TTHERM_00658730</name>
</gene>
<dbReference type="HOGENOM" id="CLU_018310_1_1_1"/>
<dbReference type="RefSeq" id="XP_001024074.2">
    <property type="nucleotide sequence ID" value="XM_001024074.3"/>
</dbReference>
<organism evidence="7 8">
    <name type="scientific">Tetrahymena thermophila (strain SB210)</name>
    <dbReference type="NCBI Taxonomy" id="312017"/>
    <lineage>
        <taxon>Eukaryota</taxon>
        <taxon>Sar</taxon>
        <taxon>Alveolata</taxon>
        <taxon>Ciliophora</taxon>
        <taxon>Intramacronucleata</taxon>
        <taxon>Oligohymenophorea</taxon>
        <taxon>Hymenostomatida</taxon>
        <taxon>Tetrahymenina</taxon>
        <taxon>Tetrahymenidae</taxon>
        <taxon>Tetrahymena</taxon>
    </lineage>
</organism>
<dbReference type="GeneID" id="7842282"/>
<dbReference type="GO" id="GO:0005829">
    <property type="term" value="C:cytosol"/>
    <property type="evidence" value="ECO:0007669"/>
    <property type="project" value="TreeGrafter"/>
</dbReference>
<dbReference type="GO" id="GO:0034236">
    <property type="term" value="F:protein kinase A catalytic subunit binding"/>
    <property type="evidence" value="ECO:0007669"/>
    <property type="project" value="TreeGrafter"/>
</dbReference>
<dbReference type="Pfam" id="PF00027">
    <property type="entry name" value="cNMP_binding"/>
    <property type="match status" value="2"/>
</dbReference>
<dbReference type="InterPro" id="IPR014710">
    <property type="entry name" value="RmlC-like_jellyroll"/>
</dbReference>
<dbReference type="PROSITE" id="PS00888">
    <property type="entry name" value="CNMP_BINDING_1"/>
    <property type="match status" value="1"/>
</dbReference>
<evidence type="ECO:0000256" key="4">
    <source>
        <dbReference type="ARBA" id="ARBA00022741"/>
    </source>
</evidence>
<evidence type="ECO:0000313" key="7">
    <source>
        <dbReference type="EMBL" id="EAS03829.2"/>
    </source>
</evidence>
<dbReference type="PROSITE" id="PS50042">
    <property type="entry name" value="CNMP_BINDING_3"/>
    <property type="match status" value="2"/>
</dbReference>
<evidence type="ECO:0000256" key="3">
    <source>
        <dbReference type="ARBA" id="ARBA00022737"/>
    </source>
</evidence>
<dbReference type="PANTHER" id="PTHR11635:SF152">
    <property type="entry name" value="CAMP-DEPENDENT PROTEIN KINASE TYPE I REGULATORY SUBUNIT-RELATED"/>
    <property type="match status" value="1"/>
</dbReference>
<dbReference type="AlphaFoldDB" id="I7M3P1"/>
<dbReference type="InterPro" id="IPR018490">
    <property type="entry name" value="cNMP-bd_dom_sf"/>
</dbReference>
<evidence type="ECO:0000256" key="2">
    <source>
        <dbReference type="ARBA" id="ARBA00022553"/>
    </source>
</evidence>